<reference evidence="3 4" key="1">
    <citation type="submission" date="2019-12" db="EMBL/GenBank/DDBJ databases">
        <authorList>
            <person name="Scholz U."/>
            <person name="Mascher M."/>
            <person name="Fiebig A."/>
        </authorList>
    </citation>
    <scope>NUCLEOTIDE SEQUENCE</scope>
</reference>
<feature type="coiled-coil region" evidence="1">
    <location>
        <begin position="655"/>
        <end position="707"/>
    </location>
</feature>
<feature type="coiled-coil region" evidence="1">
    <location>
        <begin position="1192"/>
        <end position="1229"/>
    </location>
</feature>
<keyword evidence="4" id="KW-1185">Reference proteome</keyword>
<accession>A0A7I8JLX7</accession>
<organism evidence="3">
    <name type="scientific">Spirodela intermedia</name>
    <name type="common">Intermediate duckweed</name>
    <dbReference type="NCBI Taxonomy" id="51605"/>
    <lineage>
        <taxon>Eukaryota</taxon>
        <taxon>Viridiplantae</taxon>
        <taxon>Streptophyta</taxon>
        <taxon>Embryophyta</taxon>
        <taxon>Tracheophyta</taxon>
        <taxon>Spermatophyta</taxon>
        <taxon>Magnoliopsida</taxon>
        <taxon>Liliopsida</taxon>
        <taxon>Araceae</taxon>
        <taxon>Lemnoideae</taxon>
        <taxon>Spirodela</taxon>
    </lineage>
</organism>
<feature type="coiled-coil region" evidence="1">
    <location>
        <begin position="1423"/>
        <end position="1450"/>
    </location>
</feature>
<evidence type="ECO:0000256" key="1">
    <source>
        <dbReference type="SAM" id="Coils"/>
    </source>
</evidence>
<evidence type="ECO:0000313" key="3">
    <source>
        <dbReference type="EMBL" id="CAA2631896.1"/>
    </source>
</evidence>
<evidence type="ECO:0000313" key="4">
    <source>
        <dbReference type="Proteomes" id="UP001189122"/>
    </source>
</evidence>
<feature type="coiled-coil region" evidence="1">
    <location>
        <begin position="209"/>
        <end position="355"/>
    </location>
</feature>
<feature type="coiled-coil region" evidence="1">
    <location>
        <begin position="844"/>
        <end position="878"/>
    </location>
</feature>
<dbReference type="Proteomes" id="UP001189122">
    <property type="component" value="Unassembled WGS sequence"/>
</dbReference>
<gene>
    <name evidence="3" type="ORF">SI7747_14017544</name>
</gene>
<feature type="coiled-coil region" evidence="1">
    <location>
        <begin position="1280"/>
        <end position="1335"/>
    </location>
</feature>
<dbReference type="EMBL" id="LR743601">
    <property type="protein sequence ID" value="CAA2631896.1"/>
    <property type="molecule type" value="Genomic_DNA"/>
</dbReference>
<protein>
    <submittedName>
        <fullName evidence="3">Uncharacterized protein</fullName>
    </submittedName>
</protein>
<dbReference type="EMBL" id="CACRZD030000014">
    <property type="protein sequence ID" value="CAA6671139.1"/>
    <property type="molecule type" value="Genomic_DNA"/>
</dbReference>
<name>A0A7I8JLX7_SPIIN</name>
<dbReference type="PANTHER" id="PTHR43939">
    <property type="entry name" value="COILED-COIL DOMAIN-CONTAINING PROTEIN 158"/>
    <property type="match status" value="1"/>
</dbReference>
<feature type="coiled-coil region" evidence="1">
    <location>
        <begin position="405"/>
        <end position="439"/>
    </location>
</feature>
<dbReference type="PANTHER" id="PTHR43939:SF50">
    <property type="entry name" value="NUCLEOPORIN"/>
    <property type="match status" value="1"/>
</dbReference>
<feature type="coiled-coil region" evidence="1">
    <location>
        <begin position="1074"/>
        <end position="1101"/>
    </location>
</feature>
<sequence>MKTLPRQKSVGADTICSHGIGTDQVVGQLTTMEILKDEPFISSQNHVVVVHEMSKDVGVCVNPGDETQVSHAVQLPSDASLMVDDPCLDTSSSAQDVSKREIEGAANLADVKGVDKFDGKGSEEKDPRSFPFTEDPVLQKDVEVEVLRPEQETSSNSIRRLSAGNKDVDMMEILKRHLYLSSVTKDFLQLQIAEHIDKKVEFDPNLSEVSRLQDLVRESEERNASINKELNQYKADLQVISSSKKDLEIQCLSARDEIEELRLEVSEIQNELEMSKKGSTNLSAELADCRNVMETLQAENSKLSVQILAEAEESHKLKAEKECCTVQIEELNNRIYLLTNEMEDSKRELAKYLAELTECRYLVTSLQMENSKLISQMLSGSEDMNKIKAEREHLANENMKIAAALSEQKYQLSVALQKMDQLEGEFKETVTSVEKLTEENFYLLSCLDIHKVKVKELVNVLQESCSQEQESGILTKDSIAGSMDGNDATGGSQTSHADCTGASFNKSDNSLDQCPEKPRYRQVEKSDFSEHTISCVMKGRSVEAEEMLLKLEKAAADMYEHLATSGVSKLIQAFESKTHSCVMPSVEGQSLAELDSFNLVKEEIGNLRSILRHMDLDTEMAKIPCKKEHDNEIAKEVEVECEVSTLRNNELRGTIDELVMKLAECKTNIDDLQIQLDSTCANAEEMSRRLLNQVESLQKEVNGMANSLEELGMMKDAILLSTQKLDACTGLRVPGDSDVDSHLTISVNAVTKMIEDLKDKLEAACLERDKSHASSEELYRDYTCLHKNQESANRILYRIHNILFKDINNSSTTGEEPELVSCENSVDVKGKELLNEKLLLHSAKHELEFELARRSQAMEELLEQCNNLTKTLEENNCTMAELRSLSIRRDQDFNELNRGCLTLAKKLENWEMNASRVVSPELHEHNEVTNPEKMEMDAVSLLLMHLDDLVTSQLKLSKSHLLEAFSRSESLDLRQSDPLHTFVEKEIEKLNALTSKSLLLENEMQTLEDNLRKTGEALEIARSELSYKVTELEQSEQRLSSVREKLGIAVAKGKGLVVQRDSLKQSFLEASSELEMCKQELQTKEAKLGDLEAKLKSSEADRIEALELFPSKRFYSSKVEETVEELDLPEEFHSKDIVEKVEWLAKSVAGSTSLSLTDWQRQTASAESHADTGLVSMDGWKDVLPSVSTLQLDDLNIKYEELQSKFYSLAEQNDMLEQSLRERNSLVQRWEKVLDGIDMPQQLRSSEPEDRIEWLGRKLLEVQQERDSLSLRIENLDAGLVTVRRENELLSRNLDELRSEYSEISDTAAQNEFEKDSLQREISALQEKLMGKFNEEYTEIEIDVKNLIDLVSEALTDQDKPDISSIDNNAKHLGRLVGKLVESYKTLCLEKCVTPGDSSSAHNDMISEGQNLKESIYEKEQTLVALKVELDEVSRNLAIAREERDAIIEKYHMQTSGMEALMNKRSTSASVTPHARSGRRVNSEQVSVAIDIEQDNASLDDEDDDKAHGFKSLTMSKIVPRAARPVADRIDGLWVAIERLLMRQPSLRLGLMLYWVLLHAMLAASI</sequence>
<feature type="compositionally biased region" description="Polar residues" evidence="2">
    <location>
        <begin position="489"/>
        <end position="501"/>
    </location>
</feature>
<keyword evidence="1" id="KW-0175">Coiled coil</keyword>
<feature type="region of interest" description="Disordered" evidence="2">
    <location>
        <begin position="476"/>
        <end position="501"/>
    </location>
</feature>
<proteinExistence type="predicted"/>
<evidence type="ECO:0000256" key="2">
    <source>
        <dbReference type="SAM" id="MobiDB-lite"/>
    </source>
</evidence>
<feature type="coiled-coil region" evidence="1">
    <location>
        <begin position="983"/>
        <end position="1024"/>
    </location>
</feature>